<proteinExistence type="predicted"/>
<dbReference type="Proteomes" id="UP000001857">
    <property type="component" value="Chromosome I"/>
</dbReference>
<evidence type="ECO:0000313" key="1">
    <source>
        <dbReference type="EMBL" id="ACH66969.1"/>
    </source>
</evidence>
<dbReference type="HOGENOM" id="CLU_3350145_0_0_6"/>
<evidence type="ECO:0000313" key="2">
    <source>
        <dbReference type="Proteomes" id="UP000001857"/>
    </source>
</evidence>
<sequence>MKNRLIWSPVLMVRIQVWFYTKEIKELNDKSSLLNVS</sequence>
<dbReference type="EMBL" id="CP001139">
    <property type="protein sequence ID" value="ACH66969.1"/>
    <property type="molecule type" value="Genomic_DNA"/>
</dbReference>
<dbReference type="AlphaFoldDB" id="B5FD68"/>
<organism evidence="1 2">
    <name type="scientific">Aliivibrio fischeri (strain MJ11)</name>
    <name type="common">Vibrio fischeri</name>
    <dbReference type="NCBI Taxonomy" id="388396"/>
    <lineage>
        <taxon>Bacteria</taxon>
        <taxon>Pseudomonadati</taxon>
        <taxon>Pseudomonadota</taxon>
        <taxon>Gammaproteobacteria</taxon>
        <taxon>Vibrionales</taxon>
        <taxon>Vibrionaceae</taxon>
        <taxon>Aliivibrio</taxon>
    </lineage>
</organism>
<reference evidence="1 2" key="2">
    <citation type="journal article" date="2009" name="Nature">
        <title>A single regulatory gene is sufficient to alter bacterial host range.</title>
        <authorList>
            <person name="Mandel M.J."/>
            <person name="Wollenberg M.S."/>
            <person name="Stabb E.V."/>
            <person name="Visick K.L."/>
            <person name="Ruby E.G."/>
        </authorList>
    </citation>
    <scope>NUCLEOTIDE SEQUENCE [LARGE SCALE GENOMIC DNA]</scope>
    <source>
        <strain evidence="1 2">MJ11</strain>
    </source>
</reference>
<name>B5FD68_ALIFM</name>
<accession>B5FD68</accession>
<protein>
    <submittedName>
        <fullName evidence="1">Uncharacterized protein</fullName>
    </submittedName>
</protein>
<dbReference type="KEGG" id="vfm:VFMJ11_1065"/>
<reference evidence="2" key="1">
    <citation type="submission" date="2008-08" db="EMBL/GenBank/DDBJ databases">
        <title>Complete sequence of Vibrio fischeri strain MJ11.</title>
        <authorList>
            <person name="Mandel M.J."/>
            <person name="Stabb E.V."/>
            <person name="Ruby E.G."/>
            <person name="Ferriera S."/>
            <person name="Johnson J."/>
            <person name="Kravitz S."/>
            <person name="Beeson K."/>
            <person name="Sutton G."/>
            <person name="Rogers Y.-H."/>
            <person name="Friedman R."/>
            <person name="Frazier M."/>
            <person name="Venter J.C."/>
        </authorList>
    </citation>
    <scope>NUCLEOTIDE SEQUENCE [LARGE SCALE GENOMIC DNA]</scope>
    <source>
        <strain evidence="2">MJ11</strain>
    </source>
</reference>
<gene>
    <name evidence="1" type="ordered locus">VFMJ11_1065</name>
</gene>